<dbReference type="EMBL" id="LGUI01000014">
    <property type="protein sequence ID" value="PNE30001.1"/>
    <property type="molecule type" value="Genomic_DNA"/>
</dbReference>
<accession>A0A2N8NMK6</accession>
<dbReference type="SUPFAM" id="SSF48576">
    <property type="entry name" value="Terpenoid synthases"/>
    <property type="match status" value="1"/>
</dbReference>
<dbReference type="OrthoDB" id="4190714at2"/>
<dbReference type="InterPro" id="IPR008949">
    <property type="entry name" value="Isoprenoid_synthase_dom_sf"/>
</dbReference>
<evidence type="ECO:0000256" key="1">
    <source>
        <dbReference type="SAM" id="MobiDB-lite"/>
    </source>
</evidence>
<keyword evidence="4" id="KW-1185">Reference proteome</keyword>
<reference evidence="2 5" key="3">
    <citation type="submission" date="2020-08" db="EMBL/GenBank/DDBJ databases">
        <title>Genomic Encyclopedia of Type Strains, Phase III (KMG-III): the genomes of soil and plant-associated and newly described type strains.</title>
        <authorList>
            <person name="Whitman W."/>
        </authorList>
    </citation>
    <scope>NUCLEOTIDE SEQUENCE [LARGE SCALE GENOMIC DNA]</scope>
    <source>
        <strain evidence="2 5">CECT 3259</strain>
    </source>
</reference>
<evidence type="ECO:0000313" key="4">
    <source>
        <dbReference type="Proteomes" id="UP000235945"/>
    </source>
</evidence>
<dbReference type="EMBL" id="JACHJF010000013">
    <property type="protein sequence ID" value="MBB5120718.1"/>
    <property type="molecule type" value="Genomic_DNA"/>
</dbReference>
<dbReference type="Gene3D" id="1.10.600.10">
    <property type="entry name" value="Farnesyl Diphosphate Synthase"/>
    <property type="match status" value="1"/>
</dbReference>
<feature type="region of interest" description="Disordered" evidence="1">
    <location>
        <begin position="272"/>
        <end position="310"/>
    </location>
</feature>
<dbReference type="AlphaFoldDB" id="A0A2N8NMK6"/>
<feature type="compositionally biased region" description="Gly residues" evidence="1">
    <location>
        <begin position="300"/>
        <end position="310"/>
    </location>
</feature>
<evidence type="ECO:0000313" key="5">
    <source>
        <dbReference type="Proteomes" id="UP000528608"/>
    </source>
</evidence>
<comment type="caution">
    <text evidence="3">The sequence shown here is derived from an EMBL/GenBank/DDBJ whole genome shotgun (WGS) entry which is preliminary data.</text>
</comment>
<dbReference type="Proteomes" id="UP000528608">
    <property type="component" value="Unassembled WGS sequence"/>
</dbReference>
<protein>
    <submittedName>
        <fullName evidence="3">Uncharacterized protein</fullName>
    </submittedName>
</protein>
<dbReference type="Proteomes" id="UP000235945">
    <property type="component" value="Unassembled WGS sequence"/>
</dbReference>
<reference evidence="4" key="1">
    <citation type="submission" date="2015-07" db="EMBL/GenBank/DDBJ databases">
        <authorList>
            <person name="Graham D.E."/>
            <person name="Giannone R.J."/>
            <person name="Gulvik C.A."/>
            <person name="Hettich R.L."/>
            <person name="Klingeman D.M."/>
            <person name="Mahan K.M."/>
            <person name="Parry R.J."/>
            <person name="Spain J.C."/>
        </authorList>
    </citation>
    <scope>NUCLEOTIDE SEQUENCE [LARGE SCALE GENOMIC DNA]</scope>
    <source>
        <strain evidence="4">ATCC 27428</strain>
    </source>
</reference>
<organism evidence="3 4">
    <name type="scientific">Streptomyces eurocidicus</name>
    <name type="common">Streptoverticillium eurocidicus</name>
    <dbReference type="NCBI Taxonomy" id="66423"/>
    <lineage>
        <taxon>Bacteria</taxon>
        <taxon>Bacillati</taxon>
        <taxon>Actinomycetota</taxon>
        <taxon>Actinomycetes</taxon>
        <taxon>Kitasatosporales</taxon>
        <taxon>Streptomycetaceae</taxon>
        <taxon>Streptomyces</taxon>
    </lineage>
</organism>
<proteinExistence type="predicted"/>
<evidence type="ECO:0000313" key="3">
    <source>
        <dbReference type="EMBL" id="PNE30001.1"/>
    </source>
</evidence>
<name>A0A2N8NMK6_STREU</name>
<evidence type="ECO:0000313" key="2">
    <source>
        <dbReference type="EMBL" id="MBB5120718.1"/>
    </source>
</evidence>
<gene>
    <name evidence="3" type="ORF">AF335_32155</name>
    <name evidence="2" type="ORF">FHS36_004165</name>
</gene>
<dbReference type="RefSeq" id="WP_102922049.1">
    <property type="nucleotide sequence ID" value="NZ_JACHJF010000013.1"/>
</dbReference>
<sequence length="310" mass="33884">MPSERPPITDLRVNPHAAETAEFIDRWVRRTGLIQSFTAQRRFRRAGCAAFAARVMPDAECERLKRGTAWLVWFFIFLDQSEERERALPPTEALPEFLPFLPPDAGRTPPPRTALQRGLADAWRMVAPAMSPGWRLRFLARFREFLDSGATAKPARPLFALVEYTSGCEVPAGVRALPAFRAMDDAAALFCPGPPAPAAPPRPGQRAPELLAVRRESFRRALAALHRDMARRRLPAPAVSAAAVYAEALTLWIGGPALPGDRIRPMDGGRLSLTEDITGTPVDLLRPRRPAPPPVPSTSGGAGALQGGRE</sequence>
<dbReference type="Pfam" id="PF19086">
    <property type="entry name" value="Terpene_syn_C_2"/>
    <property type="match status" value="1"/>
</dbReference>
<reference evidence="3" key="2">
    <citation type="submission" date="2015-07" db="EMBL/GenBank/DDBJ databases">
        <authorList>
            <person name="Noorani M."/>
        </authorList>
    </citation>
    <scope>NUCLEOTIDE SEQUENCE [LARGE SCALE GENOMIC DNA]</scope>
    <source>
        <strain evidence="3">ATCC 27428</strain>
    </source>
</reference>